<accession>A0AB72Z608</accession>
<gene>
    <name evidence="1" type="ORF">HMPREF0557_02618</name>
</gene>
<dbReference type="AlphaFoldDB" id="A0AB72Z608"/>
<evidence type="ECO:0000313" key="1">
    <source>
        <dbReference type="EMBL" id="EHN60287.1"/>
    </source>
</evidence>
<evidence type="ECO:0000313" key="2">
    <source>
        <dbReference type="Proteomes" id="UP000003597"/>
    </source>
</evidence>
<name>A0AB72Z608_LISIO</name>
<protein>
    <submittedName>
        <fullName evidence="1">Uncharacterized protein</fullName>
    </submittedName>
</protein>
<sequence>MTTLSFGMIIACYTVAQNESLIGGRNLEKRNILATTQKGVQRDKLRTTEMRFINQKSG</sequence>
<proteinExistence type="predicted"/>
<comment type="caution">
    <text evidence="1">The sequence shown here is derived from an EMBL/GenBank/DDBJ whole genome shotgun (WGS) entry which is preliminary data.</text>
</comment>
<dbReference type="Proteomes" id="UP000003597">
    <property type="component" value="Unassembled WGS sequence"/>
</dbReference>
<dbReference type="EMBL" id="AGCN01000041">
    <property type="protein sequence ID" value="EHN60287.1"/>
    <property type="molecule type" value="Genomic_DNA"/>
</dbReference>
<organism evidence="1 2">
    <name type="scientific">Listeria innocua ATCC 33091</name>
    <dbReference type="NCBI Taxonomy" id="1002366"/>
    <lineage>
        <taxon>Bacteria</taxon>
        <taxon>Bacillati</taxon>
        <taxon>Bacillota</taxon>
        <taxon>Bacilli</taxon>
        <taxon>Bacillales</taxon>
        <taxon>Listeriaceae</taxon>
        <taxon>Listeria</taxon>
    </lineage>
</organism>
<reference evidence="1 2" key="1">
    <citation type="submission" date="2011-08" db="EMBL/GenBank/DDBJ databases">
        <authorList>
            <person name="Weinstock G."/>
            <person name="Sodergren E."/>
            <person name="Clifton S."/>
            <person name="Fulton L."/>
            <person name="Fulton B."/>
            <person name="Courtney L."/>
            <person name="Fronick C."/>
            <person name="Harrison M."/>
            <person name="Strong C."/>
            <person name="Farmer C."/>
            <person name="Delahaunty K."/>
            <person name="Markovic C."/>
            <person name="Hall O."/>
            <person name="Minx P."/>
            <person name="Tomlinson C."/>
            <person name="Mitreva M."/>
            <person name="Hou S."/>
            <person name="Chen J."/>
            <person name="Wollam A."/>
            <person name="Pepin K.H."/>
            <person name="Johnson M."/>
            <person name="Bhonagiri V."/>
            <person name="Zhang X."/>
            <person name="Suruliraj S."/>
            <person name="Warren W."/>
            <person name="Chinwalla A."/>
            <person name="Mardis E.R."/>
            <person name="Wilson R.K."/>
        </authorList>
    </citation>
    <scope>NUCLEOTIDE SEQUENCE [LARGE SCALE GENOMIC DNA]</scope>
    <source>
        <strain evidence="1 2">ATCC 33091</strain>
    </source>
</reference>
<keyword evidence="2" id="KW-1185">Reference proteome</keyword>